<proteinExistence type="predicted"/>
<organism evidence="1 2">
    <name type="scientific">Actinomadura yumaensis</name>
    <dbReference type="NCBI Taxonomy" id="111807"/>
    <lineage>
        <taxon>Bacteria</taxon>
        <taxon>Bacillati</taxon>
        <taxon>Actinomycetota</taxon>
        <taxon>Actinomycetes</taxon>
        <taxon>Streptosporangiales</taxon>
        <taxon>Thermomonosporaceae</taxon>
        <taxon>Actinomadura</taxon>
    </lineage>
</organism>
<reference evidence="2" key="1">
    <citation type="journal article" date="2019" name="Int. J. Syst. Evol. Microbiol.">
        <title>The Global Catalogue of Microorganisms (GCM) 10K type strain sequencing project: providing services to taxonomists for standard genome sequencing and annotation.</title>
        <authorList>
            <consortium name="The Broad Institute Genomics Platform"/>
            <consortium name="The Broad Institute Genome Sequencing Center for Infectious Disease"/>
            <person name="Wu L."/>
            <person name="Ma J."/>
        </authorList>
    </citation>
    <scope>NUCLEOTIDE SEQUENCE [LARGE SCALE GENOMIC DNA]</scope>
    <source>
        <strain evidence="2">JCM 3369</strain>
    </source>
</reference>
<evidence type="ECO:0008006" key="3">
    <source>
        <dbReference type="Google" id="ProtNLM"/>
    </source>
</evidence>
<evidence type="ECO:0000313" key="1">
    <source>
        <dbReference type="EMBL" id="MFC6881825.1"/>
    </source>
</evidence>
<evidence type="ECO:0000313" key="2">
    <source>
        <dbReference type="Proteomes" id="UP001596380"/>
    </source>
</evidence>
<accession>A0ABW2CN77</accession>
<keyword evidence="2" id="KW-1185">Reference proteome</keyword>
<gene>
    <name evidence="1" type="ORF">ACFQKB_18865</name>
</gene>
<dbReference type="RefSeq" id="WP_160823586.1">
    <property type="nucleotide sequence ID" value="NZ_JBHSXE010000001.1"/>
</dbReference>
<protein>
    <recommendedName>
        <fullName evidence="3">YCII-related domain-containing protein</fullName>
    </recommendedName>
</protein>
<comment type="caution">
    <text evidence="1">The sequence shown here is derived from an EMBL/GenBank/DDBJ whole genome shotgun (WGS) entry which is preliminary data.</text>
</comment>
<name>A0ABW2CN77_9ACTN</name>
<dbReference type="Proteomes" id="UP001596380">
    <property type="component" value="Unassembled WGS sequence"/>
</dbReference>
<sequence length="127" mass="13845">MPSYTVLIEIRYAGGQRDEQDEARRVLAGAVPAALTPGPGGTVILSAVLDADGPLAALTALDEHLQRALMSTGLFEEFDVSGRILHVAPQHAAERVFAWTTDYPFSRTPKPPHPRGVIHRLRNGLRR</sequence>
<dbReference type="EMBL" id="JBHSXS010000010">
    <property type="protein sequence ID" value="MFC6881825.1"/>
    <property type="molecule type" value="Genomic_DNA"/>
</dbReference>